<accession>Q5IG11</accession>
<evidence type="ECO:0000313" key="1">
    <source>
        <dbReference type="EMBL" id="AAW52234.1"/>
    </source>
</evidence>
<name>Q5IG11_HORVV</name>
<feature type="non-terminal residue" evidence="1">
    <location>
        <position position="1"/>
    </location>
</feature>
<dbReference type="AlphaFoldDB" id="Q5IG11"/>
<dbReference type="EMBL" id="AY735982">
    <property type="protein sequence ID" value="AAW52234.1"/>
    <property type="molecule type" value="Genomic_DNA"/>
</dbReference>
<protein>
    <submittedName>
        <fullName evidence="1">Cytochrome P450</fullName>
    </submittedName>
</protein>
<proteinExistence type="predicted"/>
<organism evidence="1">
    <name type="scientific">Hordeum vulgare subsp. vulgare</name>
    <name type="common">Domesticated barley</name>
    <dbReference type="NCBI Taxonomy" id="112509"/>
    <lineage>
        <taxon>Eukaryota</taxon>
        <taxon>Viridiplantae</taxon>
        <taxon>Streptophyta</taxon>
        <taxon>Embryophyta</taxon>
        <taxon>Tracheophyta</taxon>
        <taxon>Spermatophyta</taxon>
        <taxon>Magnoliopsida</taxon>
        <taxon>Liliopsida</taxon>
        <taxon>Poales</taxon>
        <taxon>Poaceae</taxon>
        <taxon>BOP clade</taxon>
        <taxon>Pooideae</taxon>
        <taxon>Triticodae</taxon>
        <taxon>Triticeae</taxon>
        <taxon>Hordeinae</taxon>
        <taxon>Hordeum</taxon>
    </lineage>
</organism>
<reference evidence="1" key="1">
    <citation type="submission" date="2004-08" db="EMBL/GenBank/DDBJ databases">
        <title>Isolation and characterization of cytochrome P450 genes in barley.</title>
        <authorList>
            <person name="Nguyen D.-L."/>
        </authorList>
    </citation>
    <scope>NUCLEOTIDE SEQUENCE</scope>
    <source>
        <tissue evidence="1">Seedling</tissue>
    </source>
</reference>
<feature type="non-terminal residue" evidence="1">
    <location>
        <position position="38"/>
    </location>
</feature>
<gene>
    <name evidence="1" type="primary">CYP P450</name>
</gene>
<sequence>EFRPERFGVVEVHSPMGISVVFSWELCLYPFGPGHRLC</sequence>